<dbReference type="Gene3D" id="3.30.43.10">
    <property type="entry name" value="Uridine Diphospho-n-acetylenolpyruvylglucosamine Reductase, domain 2"/>
    <property type="match status" value="1"/>
</dbReference>
<dbReference type="InterPro" id="IPR016171">
    <property type="entry name" value="Vanillyl_alc_oxidase_C-sub2"/>
</dbReference>
<protein>
    <submittedName>
        <fullName evidence="3">D-arabinono-1,4-lactone oxidase</fullName>
    </submittedName>
</protein>
<organism evidence="3 4">
    <name type="scientific">Leifsonella bigeumensis</name>
    <dbReference type="NCBI Taxonomy" id="433643"/>
    <lineage>
        <taxon>Bacteria</taxon>
        <taxon>Bacillati</taxon>
        <taxon>Actinomycetota</taxon>
        <taxon>Actinomycetes</taxon>
        <taxon>Micrococcales</taxon>
        <taxon>Microbacteriaceae</taxon>
        <taxon>Leifsonella</taxon>
    </lineage>
</organism>
<dbReference type="InterPro" id="IPR016166">
    <property type="entry name" value="FAD-bd_PCMH"/>
</dbReference>
<dbReference type="PIRSF" id="PIRSF000136">
    <property type="entry name" value="LGO_GLO"/>
    <property type="match status" value="1"/>
</dbReference>
<evidence type="ECO:0000259" key="2">
    <source>
        <dbReference type="PROSITE" id="PS51387"/>
    </source>
</evidence>
<dbReference type="PROSITE" id="PS51387">
    <property type="entry name" value="FAD_PCMH"/>
    <property type="match status" value="1"/>
</dbReference>
<dbReference type="InterPro" id="IPR016169">
    <property type="entry name" value="FAD-bd_PCMH_sub2"/>
</dbReference>
<evidence type="ECO:0000256" key="1">
    <source>
        <dbReference type="ARBA" id="ARBA00023002"/>
    </source>
</evidence>
<dbReference type="Gene3D" id="3.30.465.10">
    <property type="match status" value="1"/>
</dbReference>
<dbReference type="InterPro" id="IPR010031">
    <property type="entry name" value="FAD_lactone_oxidase-like"/>
</dbReference>
<sequence>MAVIGVDGANTTGAGGMRGADLLQPGRRWQNWGRVEAAEPVYIARPTSVDEVCAVVQRARELDLPVKAVGAGHSFTAIAAAPGVQVDLAGLDGLLEVDSERRRVTIGGGTNLYQLPALLAPHGLAMENLGDIDRQTIAGATSTGTHGTGGAFRGLAAQLVAVTLVTADGGILRVSETENAELLPAVRLGLGALGILVDVTIQCVPAFAMHALERPEPLADVLDGFGARVEAADHFEFYWFPHTDSVLTKTNTRLPADAPLAPLGAVRTWFDDTFMANGVFEATCAIGTVLPPAVPAINRLATRLTGNREFTEQSASVFTTQRSVRFREMEYAIPREAVPDAVRGIRSLIADRGWRISFPIEVRAAAADDLWLSTAHGRASGYIAVHRYWRENHLEYFHAVEDLLRGYEGRPHWGKIHFQDAASLAAGYPRFGDFLAVRDRLDPDRVFANTYLERVLGP</sequence>
<keyword evidence="1" id="KW-0560">Oxidoreductase</keyword>
<proteinExistence type="predicted"/>
<dbReference type="PANTHER" id="PTHR43762">
    <property type="entry name" value="L-GULONOLACTONE OXIDASE"/>
    <property type="match status" value="1"/>
</dbReference>
<dbReference type="EMBL" id="BAABAE010000003">
    <property type="protein sequence ID" value="GAA3739801.1"/>
    <property type="molecule type" value="Genomic_DNA"/>
</dbReference>
<dbReference type="Gene3D" id="1.10.45.10">
    <property type="entry name" value="Vanillyl-alcohol Oxidase, Chain A, domain 4"/>
    <property type="match status" value="1"/>
</dbReference>
<accession>A0ABP7FHH4</accession>
<dbReference type="Pfam" id="PF01565">
    <property type="entry name" value="FAD_binding_4"/>
    <property type="match status" value="1"/>
</dbReference>
<dbReference type="Pfam" id="PF04030">
    <property type="entry name" value="ALO"/>
    <property type="match status" value="1"/>
</dbReference>
<dbReference type="InterPro" id="IPR007173">
    <property type="entry name" value="ALO_C"/>
</dbReference>
<dbReference type="PANTHER" id="PTHR43762:SF1">
    <property type="entry name" value="D-ARABINONO-1,4-LACTONE OXIDASE"/>
    <property type="match status" value="1"/>
</dbReference>
<name>A0ABP7FHH4_9MICO</name>
<dbReference type="SUPFAM" id="SSF56176">
    <property type="entry name" value="FAD-binding/transporter-associated domain-like"/>
    <property type="match status" value="1"/>
</dbReference>
<reference evidence="4" key="1">
    <citation type="journal article" date="2019" name="Int. J. Syst. Evol. Microbiol.">
        <title>The Global Catalogue of Microorganisms (GCM) 10K type strain sequencing project: providing services to taxonomists for standard genome sequencing and annotation.</title>
        <authorList>
            <consortium name="The Broad Institute Genomics Platform"/>
            <consortium name="The Broad Institute Genome Sequencing Center for Infectious Disease"/>
            <person name="Wu L."/>
            <person name="Ma J."/>
        </authorList>
    </citation>
    <scope>NUCLEOTIDE SEQUENCE [LARGE SCALE GENOMIC DNA]</scope>
    <source>
        <strain evidence="4">JCM 16949</strain>
    </source>
</reference>
<dbReference type="InterPro" id="IPR006094">
    <property type="entry name" value="Oxid_FAD_bind_N"/>
</dbReference>
<feature type="domain" description="FAD-binding PCMH-type" evidence="2">
    <location>
        <begin position="35"/>
        <end position="206"/>
    </location>
</feature>
<dbReference type="Proteomes" id="UP001501004">
    <property type="component" value="Unassembled WGS sequence"/>
</dbReference>
<evidence type="ECO:0000313" key="4">
    <source>
        <dbReference type="Proteomes" id="UP001501004"/>
    </source>
</evidence>
<evidence type="ECO:0000313" key="3">
    <source>
        <dbReference type="EMBL" id="GAA3739801.1"/>
    </source>
</evidence>
<keyword evidence="4" id="KW-1185">Reference proteome</keyword>
<dbReference type="Gene3D" id="3.30.70.2520">
    <property type="match status" value="1"/>
</dbReference>
<gene>
    <name evidence="3" type="ORF">GCM10022239_14280</name>
</gene>
<comment type="caution">
    <text evidence="3">The sequence shown here is derived from an EMBL/GenBank/DDBJ whole genome shotgun (WGS) entry which is preliminary data.</text>
</comment>
<dbReference type="InterPro" id="IPR036318">
    <property type="entry name" value="FAD-bd_PCMH-like_sf"/>
</dbReference>
<dbReference type="InterPro" id="IPR016167">
    <property type="entry name" value="FAD-bd_PCMH_sub1"/>
</dbReference>
<dbReference type="NCBIfam" id="TIGR01679">
    <property type="entry name" value="bact_FAD_ox"/>
    <property type="match status" value="1"/>
</dbReference>